<keyword evidence="7" id="KW-0418">Kinase</keyword>
<evidence type="ECO:0000256" key="13">
    <source>
        <dbReference type="ARBA" id="ARBA00073250"/>
    </source>
</evidence>
<dbReference type="SUPFAM" id="SSF56112">
    <property type="entry name" value="Protein kinase-like (PK-like)"/>
    <property type="match status" value="1"/>
</dbReference>
<keyword evidence="18" id="KW-1185">Reference proteome</keyword>
<dbReference type="Gene3D" id="3.30.200.20">
    <property type="entry name" value="Phosphorylase Kinase, domain 1"/>
    <property type="match status" value="1"/>
</dbReference>
<feature type="compositionally biased region" description="Low complexity" evidence="15">
    <location>
        <begin position="25"/>
        <end position="34"/>
    </location>
</feature>
<dbReference type="PANTHER" id="PTHR24056">
    <property type="entry name" value="CELL DIVISION PROTEIN KINASE"/>
    <property type="match status" value="1"/>
</dbReference>
<dbReference type="HOGENOM" id="CLU_365262_0_0_1"/>
<feature type="compositionally biased region" description="Gly residues" evidence="15">
    <location>
        <begin position="243"/>
        <end position="260"/>
    </location>
</feature>
<dbReference type="InterPro" id="IPR017441">
    <property type="entry name" value="Protein_kinase_ATP_BS"/>
</dbReference>
<evidence type="ECO:0000256" key="8">
    <source>
        <dbReference type="ARBA" id="ARBA00022840"/>
    </source>
</evidence>
<comment type="catalytic activity">
    <reaction evidence="12">
        <text>[DNA-directed RNA polymerase] + ATP = phospho-[DNA-directed RNA polymerase] + ADP + H(+)</text>
        <dbReference type="Rhea" id="RHEA:10216"/>
        <dbReference type="Rhea" id="RHEA-COMP:11321"/>
        <dbReference type="Rhea" id="RHEA-COMP:11322"/>
        <dbReference type="ChEBI" id="CHEBI:15378"/>
        <dbReference type="ChEBI" id="CHEBI:30616"/>
        <dbReference type="ChEBI" id="CHEBI:43176"/>
        <dbReference type="ChEBI" id="CHEBI:68546"/>
        <dbReference type="ChEBI" id="CHEBI:456216"/>
        <dbReference type="EC" id="2.7.11.23"/>
    </reaction>
</comment>
<evidence type="ECO:0000256" key="6">
    <source>
        <dbReference type="ARBA" id="ARBA00022741"/>
    </source>
</evidence>
<keyword evidence="6 14" id="KW-0547">Nucleotide-binding</keyword>
<feature type="compositionally biased region" description="Basic and acidic residues" evidence="15">
    <location>
        <begin position="724"/>
        <end position="733"/>
    </location>
</feature>
<evidence type="ECO:0000256" key="1">
    <source>
        <dbReference type="ARBA" id="ARBA00006485"/>
    </source>
</evidence>
<dbReference type="InterPro" id="IPR008271">
    <property type="entry name" value="Ser/Thr_kinase_AS"/>
</dbReference>
<evidence type="ECO:0000256" key="3">
    <source>
        <dbReference type="ARBA" id="ARBA00012425"/>
    </source>
</evidence>
<sequence>MSDRSRPKGPKLSSTSSRDFQANHSSSSSSSSSSYVPTKLDSYNRDHERSSYVPSKSRGQPSRDEYRKEPSRGSSRGSNRELNRGTSRPPPLGPASRPPPSGPRRQQLHQNFPTSPPPPPPPSSSSSRQQQQQQQQQQHSQPSRGPPPHQQDRDDSMNSQSRNSSHSKSNNSQTSSYSSGSKRPLPSGPSSASNSHKRRNINEPNRPRKSPQGPKSMTSKDKDGDREGRERERDGDRGKRRGGGGGGGGGPRGKGAGLGIRVGAAGTTAERRGRRSKESRVGRRVLESGPAVGPGYRDNKKYISVPKGPRHGDHTDQHSSFVQSPSISRTTSAPIATRLSVNQIYCIKAIKKGLPPYERVQQVGEGTYGKVYKAKNSTTGEYVALKRLRLEQEREGFPITAIREIKLLQSFEHRNIVGLLEMMVDHNQIYMIFDYLDHDLTGLLTHPDLNLEEGYRKFLFKQLMEGLDYLHKMRIIHRDIKGSNILLDSEGNLKIADFGLARTMKILAEGEKADFTNRVITIWYRPPELLLGATDYGREVDIWGVGCLLVELYSKMAVFRGMDEISQLAKIYNIMGTPTYEQWPQVDQLPWFEMLKPKINVAPKFQQKYAEIMTHDAFFLAEKLLSLNPKSRPTAEEALQDAYFIKDPQPEPLTFLKELKGEWHEFETKKRRREERKRIKDEEDAELAASKKRLNNGGDEKSKDRGGEVARGGGGEGLVGVVRAGEEGAEVEHSNAGNGLSLGANLSEKTSPDMSSTGVYSSKI</sequence>
<dbReference type="STRING" id="379508.A5DZG5"/>
<evidence type="ECO:0000256" key="7">
    <source>
        <dbReference type="ARBA" id="ARBA00022777"/>
    </source>
</evidence>
<evidence type="ECO:0000256" key="2">
    <source>
        <dbReference type="ARBA" id="ARBA00012409"/>
    </source>
</evidence>
<evidence type="ECO:0000256" key="9">
    <source>
        <dbReference type="ARBA" id="ARBA00041018"/>
    </source>
</evidence>
<evidence type="ECO:0000256" key="14">
    <source>
        <dbReference type="PROSITE-ProRule" id="PRU10141"/>
    </source>
</evidence>
<dbReference type="FunFam" id="1.10.510.10:FF:000415">
    <property type="entry name" value="CMGC/CDK/CRK7 protein kinase, variant"/>
    <property type="match status" value="1"/>
</dbReference>
<dbReference type="VEuPathDB" id="FungiDB:LELG_02752"/>
<dbReference type="GO" id="GO:0008353">
    <property type="term" value="F:RNA polymerase II CTD heptapeptide repeat kinase activity"/>
    <property type="evidence" value="ECO:0007669"/>
    <property type="project" value="UniProtKB-EC"/>
</dbReference>
<proteinExistence type="inferred from homology"/>
<keyword evidence="8 14" id="KW-0067">ATP-binding</keyword>
<dbReference type="GO" id="GO:0030447">
    <property type="term" value="P:filamentous growth"/>
    <property type="evidence" value="ECO:0007669"/>
    <property type="project" value="UniProtKB-ARBA"/>
</dbReference>
<evidence type="ECO:0000256" key="10">
    <source>
        <dbReference type="ARBA" id="ARBA00047811"/>
    </source>
</evidence>
<gene>
    <name evidence="17" type="ORF">LELG_02752</name>
</gene>
<dbReference type="InterPro" id="IPR000719">
    <property type="entry name" value="Prot_kinase_dom"/>
</dbReference>
<dbReference type="Proteomes" id="UP000001996">
    <property type="component" value="Unassembled WGS sequence"/>
</dbReference>
<dbReference type="Gene3D" id="1.10.510.10">
    <property type="entry name" value="Transferase(Phosphotransferase) domain 1"/>
    <property type="match status" value="1"/>
</dbReference>
<comment type="similarity">
    <text evidence="1">Belongs to the protein kinase superfamily. CMGC Ser/Thr protein kinase family. CDC2/CDKX subfamily.</text>
</comment>
<dbReference type="GeneID" id="5233345"/>
<dbReference type="InterPro" id="IPR050108">
    <property type="entry name" value="CDK"/>
</dbReference>
<accession>A5DZG5</accession>
<evidence type="ECO:0000313" key="17">
    <source>
        <dbReference type="EMBL" id="EDK44573.1"/>
    </source>
</evidence>
<dbReference type="GO" id="GO:0030332">
    <property type="term" value="F:cyclin binding"/>
    <property type="evidence" value="ECO:0007669"/>
    <property type="project" value="TreeGrafter"/>
</dbReference>
<organism evidence="17 18">
    <name type="scientific">Lodderomyces elongisporus (strain ATCC 11503 / CBS 2605 / JCM 1781 / NBRC 1676 / NRRL YB-4239)</name>
    <name type="common">Yeast</name>
    <name type="synonym">Saccharomyces elongisporus</name>
    <dbReference type="NCBI Taxonomy" id="379508"/>
    <lineage>
        <taxon>Eukaryota</taxon>
        <taxon>Fungi</taxon>
        <taxon>Dikarya</taxon>
        <taxon>Ascomycota</taxon>
        <taxon>Saccharomycotina</taxon>
        <taxon>Pichiomycetes</taxon>
        <taxon>Debaryomycetaceae</taxon>
        <taxon>Candida/Lodderomyces clade</taxon>
        <taxon>Lodderomyces</taxon>
    </lineage>
</organism>
<keyword evidence="5" id="KW-0808">Transferase</keyword>
<dbReference type="PROSITE" id="PS00108">
    <property type="entry name" value="PROTEIN_KINASE_ST"/>
    <property type="match status" value="1"/>
</dbReference>
<dbReference type="OrthoDB" id="204883at2759"/>
<dbReference type="Pfam" id="PF00069">
    <property type="entry name" value="Pkinase"/>
    <property type="match status" value="1"/>
</dbReference>
<dbReference type="KEGG" id="lel:PVL30_003595"/>
<feature type="compositionally biased region" description="Basic and acidic residues" evidence="15">
    <location>
        <begin position="61"/>
        <end position="71"/>
    </location>
</feature>
<dbReference type="EC" id="2.7.11.22" evidence="3"/>
<dbReference type="SMART" id="SM00220">
    <property type="entry name" value="S_TKc"/>
    <property type="match status" value="1"/>
</dbReference>
<dbReference type="EC" id="2.7.11.23" evidence="2"/>
<feature type="compositionally biased region" description="Gly residues" evidence="15">
    <location>
        <begin position="709"/>
        <end position="718"/>
    </location>
</feature>
<feature type="compositionally biased region" description="Low complexity" evidence="15">
    <location>
        <begin position="157"/>
        <end position="181"/>
    </location>
</feature>
<dbReference type="InterPro" id="IPR011009">
    <property type="entry name" value="Kinase-like_dom_sf"/>
</dbReference>
<feature type="region of interest" description="Disordered" evidence="15">
    <location>
        <begin position="667"/>
        <end position="764"/>
    </location>
</feature>
<feature type="compositionally biased region" description="Low complexity" evidence="15">
    <location>
        <begin position="124"/>
        <end position="143"/>
    </location>
</feature>
<feature type="compositionally biased region" description="Pro residues" evidence="15">
    <location>
        <begin position="88"/>
        <end position="102"/>
    </location>
</feature>
<dbReference type="GO" id="GO:0032968">
    <property type="term" value="P:positive regulation of transcription elongation by RNA polymerase II"/>
    <property type="evidence" value="ECO:0007669"/>
    <property type="project" value="TreeGrafter"/>
</dbReference>
<dbReference type="PROSITE" id="PS00107">
    <property type="entry name" value="PROTEIN_KINASE_ATP"/>
    <property type="match status" value="1"/>
</dbReference>
<feature type="region of interest" description="Disordered" evidence="15">
    <location>
        <begin position="1"/>
        <end position="327"/>
    </location>
</feature>
<evidence type="ECO:0000256" key="11">
    <source>
        <dbReference type="ARBA" id="ARBA00048367"/>
    </source>
</evidence>
<dbReference type="GO" id="GO:0005524">
    <property type="term" value="F:ATP binding"/>
    <property type="evidence" value="ECO:0007669"/>
    <property type="project" value="UniProtKB-UniRule"/>
</dbReference>
<dbReference type="GO" id="GO:0008024">
    <property type="term" value="C:cyclin/CDK positive transcription elongation factor complex"/>
    <property type="evidence" value="ECO:0007669"/>
    <property type="project" value="TreeGrafter"/>
</dbReference>
<feature type="compositionally biased region" description="Polar residues" evidence="15">
    <location>
        <begin position="12"/>
        <end position="24"/>
    </location>
</feature>
<feature type="compositionally biased region" description="Pro residues" evidence="15">
    <location>
        <begin position="114"/>
        <end position="123"/>
    </location>
</feature>
<dbReference type="GO" id="GO:0004693">
    <property type="term" value="F:cyclin-dependent protein serine/threonine kinase activity"/>
    <property type="evidence" value="ECO:0007669"/>
    <property type="project" value="UniProtKB-EC"/>
</dbReference>
<evidence type="ECO:0000256" key="5">
    <source>
        <dbReference type="ARBA" id="ARBA00022679"/>
    </source>
</evidence>
<evidence type="ECO:0000256" key="4">
    <source>
        <dbReference type="ARBA" id="ARBA00022527"/>
    </source>
</evidence>
<dbReference type="PANTHER" id="PTHR24056:SF546">
    <property type="entry name" value="CYCLIN-DEPENDENT KINASE 12"/>
    <property type="match status" value="1"/>
</dbReference>
<dbReference type="OMA" id="QQWRERM"/>
<feature type="compositionally biased region" description="Polar residues" evidence="15">
    <location>
        <begin position="318"/>
        <end position="327"/>
    </location>
</feature>
<comment type="catalytic activity">
    <reaction evidence="11">
        <text>L-seryl-[protein] + ATP = O-phospho-L-seryl-[protein] + ADP + H(+)</text>
        <dbReference type="Rhea" id="RHEA:17989"/>
        <dbReference type="Rhea" id="RHEA-COMP:9863"/>
        <dbReference type="Rhea" id="RHEA-COMP:11604"/>
        <dbReference type="ChEBI" id="CHEBI:15378"/>
        <dbReference type="ChEBI" id="CHEBI:29999"/>
        <dbReference type="ChEBI" id="CHEBI:30616"/>
        <dbReference type="ChEBI" id="CHEBI:83421"/>
        <dbReference type="ChEBI" id="CHEBI:456216"/>
        <dbReference type="EC" id="2.7.11.22"/>
    </reaction>
</comment>
<evidence type="ECO:0000313" key="18">
    <source>
        <dbReference type="Proteomes" id="UP000001996"/>
    </source>
</evidence>
<evidence type="ECO:0000259" key="16">
    <source>
        <dbReference type="PROSITE" id="PS50011"/>
    </source>
</evidence>
<name>A5DZG5_LODEL</name>
<keyword evidence="4" id="KW-0723">Serine/threonine-protein kinase</keyword>
<dbReference type="AlphaFoldDB" id="A5DZG5"/>
<dbReference type="PROSITE" id="PS50011">
    <property type="entry name" value="PROTEIN_KINASE_DOM"/>
    <property type="match status" value="1"/>
</dbReference>
<reference evidence="17 18" key="1">
    <citation type="journal article" date="2009" name="Nature">
        <title>Evolution of pathogenicity and sexual reproduction in eight Candida genomes.</title>
        <authorList>
            <person name="Butler G."/>
            <person name="Rasmussen M.D."/>
            <person name="Lin M.F."/>
            <person name="Santos M.A."/>
            <person name="Sakthikumar S."/>
            <person name="Munro C.A."/>
            <person name="Rheinbay E."/>
            <person name="Grabherr M."/>
            <person name="Forche A."/>
            <person name="Reedy J.L."/>
            <person name="Agrafioti I."/>
            <person name="Arnaud M.B."/>
            <person name="Bates S."/>
            <person name="Brown A.J."/>
            <person name="Brunke S."/>
            <person name="Costanzo M.C."/>
            <person name="Fitzpatrick D.A."/>
            <person name="de Groot P.W."/>
            <person name="Harris D."/>
            <person name="Hoyer L.L."/>
            <person name="Hube B."/>
            <person name="Klis F.M."/>
            <person name="Kodira C."/>
            <person name="Lennard N."/>
            <person name="Logue M.E."/>
            <person name="Martin R."/>
            <person name="Neiman A.M."/>
            <person name="Nikolaou E."/>
            <person name="Quail M.A."/>
            <person name="Quinn J."/>
            <person name="Santos M.C."/>
            <person name="Schmitzberger F.F."/>
            <person name="Sherlock G."/>
            <person name="Shah P."/>
            <person name="Silverstein K.A."/>
            <person name="Skrzypek M.S."/>
            <person name="Soll D."/>
            <person name="Staggs R."/>
            <person name="Stansfield I."/>
            <person name="Stumpf M.P."/>
            <person name="Sudbery P.E."/>
            <person name="Srikantha T."/>
            <person name="Zeng Q."/>
            <person name="Berman J."/>
            <person name="Berriman M."/>
            <person name="Heitman J."/>
            <person name="Gow N.A."/>
            <person name="Lorenz M.C."/>
            <person name="Birren B.W."/>
            <person name="Kellis M."/>
            <person name="Cuomo C.A."/>
        </authorList>
    </citation>
    <scope>NUCLEOTIDE SEQUENCE [LARGE SCALE GENOMIC DNA]</scope>
    <source>
        <strain evidence="18">ATCC 11503 / BCRC 21390 / CBS 2605 / JCM 1781 / NBRC 1676 / NRRL YB-4239</strain>
    </source>
</reference>
<dbReference type="EMBL" id="CH981526">
    <property type="protein sequence ID" value="EDK44573.1"/>
    <property type="molecule type" value="Genomic_DNA"/>
</dbReference>
<protein>
    <recommendedName>
        <fullName evidence="9">Serine/threonine-protein kinase BUR1</fullName>
        <ecNumber evidence="3">2.7.11.22</ecNumber>
        <ecNumber evidence="2">2.7.11.23</ecNumber>
    </recommendedName>
    <alternativeName>
        <fullName evidence="13">Serine/threonine-protein kinase bur1</fullName>
    </alternativeName>
</protein>
<dbReference type="FunFam" id="3.30.200.20:FF:000375">
    <property type="entry name" value="Cell division related protein kinase 2"/>
    <property type="match status" value="1"/>
</dbReference>
<comment type="catalytic activity">
    <reaction evidence="10">
        <text>L-threonyl-[protein] + ATP = O-phospho-L-threonyl-[protein] + ADP + H(+)</text>
        <dbReference type="Rhea" id="RHEA:46608"/>
        <dbReference type="Rhea" id="RHEA-COMP:11060"/>
        <dbReference type="Rhea" id="RHEA-COMP:11605"/>
        <dbReference type="ChEBI" id="CHEBI:15378"/>
        <dbReference type="ChEBI" id="CHEBI:30013"/>
        <dbReference type="ChEBI" id="CHEBI:30616"/>
        <dbReference type="ChEBI" id="CHEBI:61977"/>
        <dbReference type="ChEBI" id="CHEBI:456216"/>
        <dbReference type="EC" id="2.7.11.22"/>
    </reaction>
</comment>
<feature type="compositionally biased region" description="Basic and acidic residues" evidence="15">
    <location>
        <begin position="218"/>
        <end position="237"/>
    </location>
</feature>
<dbReference type="eggNOG" id="KOG0600">
    <property type="taxonomic scope" value="Eukaryota"/>
</dbReference>
<dbReference type="CDD" id="cd07840">
    <property type="entry name" value="STKc_CDK9_like"/>
    <property type="match status" value="1"/>
</dbReference>
<dbReference type="InParanoid" id="A5DZG5"/>
<feature type="compositionally biased region" description="Polar residues" evidence="15">
    <location>
        <begin position="747"/>
        <end position="764"/>
    </location>
</feature>
<feature type="compositionally biased region" description="Basic and acidic residues" evidence="15">
    <location>
        <begin position="276"/>
        <end position="286"/>
    </location>
</feature>
<feature type="compositionally biased region" description="Basic and acidic residues" evidence="15">
    <location>
        <begin position="698"/>
        <end position="708"/>
    </location>
</feature>
<dbReference type="SUPFAM" id="SSF81995">
    <property type="entry name" value="beta-sandwich domain of Sec23/24"/>
    <property type="match status" value="1"/>
</dbReference>
<evidence type="ECO:0000256" key="12">
    <source>
        <dbReference type="ARBA" id="ARBA00049280"/>
    </source>
</evidence>
<evidence type="ECO:0000256" key="15">
    <source>
        <dbReference type="SAM" id="MobiDB-lite"/>
    </source>
</evidence>
<feature type="binding site" evidence="14">
    <location>
        <position position="386"/>
    </location>
    <ligand>
        <name>ATP</name>
        <dbReference type="ChEBI" id="CHEBI:30616"/>
    </ligand>
</feature>
<feature type="domain" description="Protein kinase" evidence="16">
    <location>
        <begin position="357"/>
        <end position="644"/>
    </location>
</feature>